<reference evidence="3 4" key="1">
    <citation type="journal article" date="2011" name="J. Bacteriol.">
        <title>Genome sequence of Salinisphaera shabanensis, a gammaproteobacterium from the harsh, variable environment of the brine-seawater interface of the Shaban Deep in the Red Sea.</title>
        <authorList>
            <person name="Antunes A."/>
            <person name="Alam I."/>
            <person name="Bajic V.B."/>
            <person name="Stingl U."/>
        </authorList>
    </citation>
    <scope>NUCLEOTIDE SEQUENCE [LARGE SCALE GENOMIC DNA]</scope>
    <source>
        <strain evidence="3 4">E1L3A</strain>
    </source>
</reference>
<name>U2E699_9GAMM</name>
<feature type="region of interest" description="Disordered" evidence="2">
    <location>
        <begin position="263"/>
        <end position="283"/>
    </location>
</feature>
<proteinExistence type="inferred from homology"/>
<dbReference type="PANTHER" id="PTHR30203">
    <property type="entry name" value="OUTER MEMBRANE CATION EFFLUX PROTEIN"/>
    <property type="match status" value="1"/>
</dbReference>
<gene>
    <name evidence="3" type="ORF">SSPSH_001675</name>
</gene>
<dbReference type="InterPro" id="IPR010131">
    <property type="entry name" value="MdtP/NodT-like"/>
</dbReference>
<dbReference type="RefSeq" id="WP_021031576.1">
    <property type="nucleotide sequence ID" value="NZ_AFNV02000010.1"/>
</dbReference>
<dbReference type="Gene3D" id="2.20.200.10">
    <property type="entry name" value="Outer membrane efflux proteins (OEP)"/>
    <property type="match status" value="1"/>
</dbReference>
<reference evidence="3 4" key="2">
    <citation type="journal article" date="2013" name="PLoS ONE">
        <title>INDIGO - INtegrated Data Warehouse of MIcrobial GenOmes with Examples from the Red Sea Extremophiles.</title>
        <authorList>
            <person name="Alam I."/>
            <person name="Antunes A."/>
            <person name="Kamau A.A."/>
            <person name="Ba Alawi W."/>
            <person name="Kalkatawi M."/>
            <person name="Stingl U."/>
            <person name="Bajic V.B."/>
        </authorList>
    </citation>
    <scope>NUCLEOTIDE SEQUENCE [LARGE SCALE GENOMIC DNA]</scope>
    <source>
        <strain evidence="3 4">E1L3A</strain>
    </source>
</reference>
<evidence type="ECO:0000313" key="3">
    <source>
        <dbReference type="EMBL" id="ERJ19301.1"/>
    </source>
</evidence>
<dbReference type="Proteomes" id="UP000006242">
    <property type="component" value="Unassembled WGS sequence"/>
</dbReference>
<evidence type="ECO:0000256" key="2">
    <source>
        <dbReference type="SAM" id="MobiDB-lite"/>
    </source>
</evidence>
<dbReference type="Pfam" id="PF02321">
    <property type="entry name" value="OEP"/>
    <property type="match status" value="1"/>
</dbReference>
<dbReference type="PANTHER" id="PTHR30203:SF33">
    <property type="entry name" value="BLR4455 PROTEIN"/>
    <property type="match status" value="1"/>
</dbReference>
<evidence type="ECO:0000256" key="1">
    <source>
        <dbReference type="ARBA" id="ARBA00007613"/>
    </source>
</evidence>
<sequence>MLDLTTYSFKYGQAQAADVLRQRQAVESVRGQLEQARASETVLEHALATLVGVAPDHLDIPEGDLITLPALPDTGVPATALMRRPDVRQQFYSLAAADRRVAVAVADRYPQLSLSASLSASNDSGDLLSNWITQLAANLTQPIFDAGSRAAEVDRSEAVVAEEIADYQQSMLEALQETEDALTNEYRQQRYLQRLDEQLRLSRESVANLRLRYLRGATDYLDVLDALLTRQNLQVDYLAARRQLLDYRINLYRALAGDIDSLPDAGIDNPPVPMRAAPTEDRP</sequence>
<comment type="caution">
    <text evidence="3">The sequence shown here is derived from an EMBL/GenBank/DDBJ whole genome shotgun (WGS) entry which is preliminary data.</text>
</comment>
<dbReference type="GO" id="GO:0015562">
    <property type="term" value="F:efflux transmembrane transporter activity"/>
    <property type="evidence" value="ECO:0007669"/>
    <property type="project" value="InterPro"/>
</dbReference>
<organism evidence="3 4">
    <name type="scientific">Salinisphaera shabanensis E1L3A</name>
    <dbReference type="NCBI Taxonomy" id="1033802"/>
    <lineage>
        <taxon>Bacteria</taxon>
        <taxon>Pseudomonadati</taxon>
        <taxon>Pseudomonadota</taxon>
        <taxon>Gammaproteobacteria</taxon>
        <taxon>Salinisphaerales</taxon>
        <taxon>Salinisphaeraceae</taxon>
        <taxon>Salinisphaera</taxon>
    </lineage>
</organism>
<accession>U2E699</accession>
<comment type="similarity">
    <text evidence="1">Belongs to the outer membrane factor (OMF) (TC 1.B.17) family.</text>
</comment>
<dbReference type="STRING" id="1033802.SSPSH_001675"/>
<dbReference type="Gene3D" id="1.20.1600.10">
    <property type="entry name" value="Outer membrane efflux proteins (OEP)"/>
    <property type="match status" value="1"/>
</dbReference>
<dbReference type="SUPFAM" id="SSF56954">
    <property type="entry name" value="Outer membrane efflux proteins (OEP)"/>
    <property type="match status" value="1"/>
</dbReference>
<dbReference type="InterPro" id="IPR003423">
    <property type="entry name" value="OMP_efflux"/>
</dbReference>
<dbReference type="EMBL" id="AFNV02000010">
    <property type="protein sequence ID" value="ERJ19301.1"/>
    <property type="molecule type" value="Genomic_DNA"/>
</dbReference>
<protein>
    <submittedName>
        <fullName evidence="3">Outer membrane protein</fullName>
    </submittedName>
</protein>
<dbReference type="eggNOG" id="COG1538">
    <property type="taxonomic scope" value="Bacteria"/>
</dbReference>
<evidence type="ECO:0000313" key="4">
    <source>
        <dbReference type="Proteomes" id="UP000006242"/>
    </source>
</evidence>
<keyword evidence="4" id="KW-1185">Reference proteome</keyword>
<dbReference type="AlphaFoldDB" id="U2E699"/>